<accession>A0A9P5XZD1</accession>
<evidence type="ECO:0000313" key="3">
    <source>
        <dbReference type="Proteomes" id="UP000807353"/>
    </source>
</evidence>
<evidence type="ECO:0000256" key="1">
    <source>
        <dbReference type="SAM" id="MobiDB-lite"/>
    </source>
</evidence>
<feature type="compositionally biased region" description="Basic and acidic residues" evidence="1">
    <location>
        <begin position="83"/>
        <end position="95"/>
    </location>
</feature>
<dbReference type="EMBL" id="MU150317">
    <property type="protein sequence ID" value="KAF9459387.1"/>
    <property type="molecule type" value="Genomic_DNA"/>
</dbReference>
<keyword evidence="3" id="KW-1185">Reference proteome</keyword>
<dbReference type="Proteomes" id="UP000807353">
    <property type="component" value="Unassembled WGS sequence"/>
</dbReference>
<feature type="compositionally biased region" description="Basic and acidic residues" evidence="1">
    <location>
        <begin position="49"/>
        <end position="59"/>
    </location>
</feature>
<dbReference type="AlphaFoldDB" id="A0A9P5XZD1"/>
<reference evidence="2" key="1">
    <citation type="submission" date="2020-11" db="EMBL/GenBank/DDBJ databases">
        <authorList>
            <consortium name="DOE Joint Genome Institute"/>
            <person name="Ahrendt S."/>
            <person name="Riley R."/>
            <person name="Andreopoulos W."/>
            <person name="Labutti K."/>
            <person name="Pangilinan J."/>
            <person name="Ruiz-Duenas F.J."/>
            <person name="Barrasa J.M."/>
            <person name="Sanchez-Garcia M."/>
            <person name="Camarero S."/>
            <person name="Miyauchi S."/>
            <person name="Serrano A."/>
            <person name="Linde D."/>
            <person name="Babiker R."/>
            <person name="Drula E."/>
            <person name="Ayuso-Fernandez I."/>
            <person name="Pacheco R."/>
            <person name="Padilla G."/>
            <person name="Ferreira P."/>
            <person name="Barriuso J."/>
            <person name="Kellner H."/>
            <person name="Castanera R."/>
            <person name="Alfaro M."/>
            <person name="Ramirez L."/>
            <person name="Pisabarro A.G."/>
            <person name="Kuo A."/>
            <person name="Tritt A."/>
            <person name="Lipzen A."/>
            <person name="He G."/>
            <person name="Yan M."/>
            <person name="Ng V."/>
            <person name="Cullen D."/>
            <person name="Martin F."/>
            <person name="Rosso M.-N."/>
            <person name="Henrissat B."/>
            <person name="Hibbett D."/>
            <person name="Martinez A.T."/>
            <person name="Grigoriev I.V."/>
        </authorList>
    </citation>
    <scope>NUCLEOTIDE SEQUENCE</scope>
    <source>
        <strain evidence="2">CBS 247.69</strain>
    </source>
</reference>
<gene>
    <name evidence="2" type="ORF">BDZ94DRAFT_1268326</name>
</gene>
<feature type="region of interest" description="Disordered" evidence="1">
    <location>
        <begin position="36"/>
        <end position="103"/>
    </location>
</feature>
<feature type="compositionally biased region" description="Acidic residues" evidence="1">
    <location>
        <begin position="72"/>
        <end position="82"/>
    </location>
</feature>
<name>A0A9P5XZD1_9AGAR</name>
<organism evidence="2 3">
    <name type="scientific">Collybia nuda</name>
    <dbReference type="NCBI Taxonomy" id="64659"/>
    <lineage>
        <taxon>Eukaryota</taxon>
        <taxon>Fungi</taxon>
        <taxon>Dikarya</taxon>
        <taxon>Basidiomycota</taxon>
        <taxon>Agaricomycotina</taxon>
        <taxon>Agaricomycetes</taxon>
        <taxon>Agaricomycetidae</taxon>
        <taxon>Agaricales</taxon>
        <taxon>Tricholomatineae</taxon>
        <taxon>Clitocybaceae</taxon>
        <taxon>Collybia</taxon>
    </lineage>
</organism>
<sequence length="142" mass="16749">MSKKTFPSFSFVISSHRESFAMPDYYRPTRHEEYGPYYREVGPPQDLMKTIDHRGRDSPEPEPSLRYTLSDIFEEDETEVASESEHGDNGHKENHQAQQNESTWRINKLKQVRWIRHFVSIVLKPRRGNAQLSKNDKQSNLD</sequence>
<protein>
    <submittedName>
        <fullName evidence="2">Uncharacterized protein</fullName>
    </submittedName>
</protein>
<proteinExistence type="predicted"/>
<dbReference type="OrthoDB" id="3010849at2759"/>
<evidence type="ECO:0000313" key="2">
    <source>
        <dbReference type="EMBL" id="KAF9459387.1"/>
    </source>
</evidence>
<comment type="caution">
    <text evidence="2">The sequence shown here is derived from an EMBL/GenBank/DDBJ whole genome shotgun (WGS) entry which is preliminary data.</text>
</comment>